<keyword evidence="2" id="KW-1185">Reference proteome</keyword>
<name>A0A6I8M3U3_9PSEU</name>
<evidence type="ECO:0000313" key="1">
    <source>
        <dbReference type="EMBL" id="VVJ22701.1"/>
    </source>
</evidence>
<proteinExistence type="predicted"/>
<gene>
    <name evidence="1" type="ORF">AA23TX_07618</name>
</gene>
<sequence length="171" mass="18654">MTFDGTPAHVPPLMVGHFYESSYTEVFTGIGEGALFRGYLGSAWPDRVADPATVFTLPVGREFLTAATEPDFLTAFDNVVKAWPLCGFGCAESGRADELATLDRWWRSDLYVHSAYTLHGGDVLYLPHGRPQRDDSNNDWRRVRLSRGGAEAVAVDLIPSNAQDTSVGASS</sequence>
<dbReference type="RefSeq" id="WP_155547659.1">
    <property type="nucleotide sequence ID" value="NZ_CABVGP010000003.1"/>
</dbReference>
<accession>A0A6I8M3U3</accession>
<dbReference type="EMBL" id="CABVGP010000003">
    <property type="protein sequence ID" value="VVJ22701.1"/>
    <property type="molecule type" value="Genomic_DNA"/>
</dbReference>
<dbReference type="AlphaFoldDB" id="A0A6I8M3U3"/>
<organism evidence="1 2">
    <name type="scientific">Amycolatopsis camponoti</name>
    <dbReference type="NCBI Taxonomy" id="2606593"/>
    <lineage>
        <taxon>Bacteria</taxon>
        <taxon>Bacillati</taxon>
        <taxon>Actinomycetota</taxon>
        <taxon>Actinomycetes</taxon>
        <taxon>Pseudonocardiales</taxon>
        <taxon>Pseudonocardiaceae</taxon>
        <taxon>Amycolatopsis</taxon>
    </lineage>
</organism>
<reference evidence="1 2" key="1">
    <citation type="submission" date="2019-09" db="EMBL/GenBank/DDBJ databases">
        <authorList>
            <person name="Leyn A S."/>
        </authorList>
    </citation>
    <scope>NUCLEOTIDE SEQUENCE [LARGE SCALE GENOMIC DNA]</scope>
    <source>
        <strain evidence="1">AA231_1</strain>
    </source>
</reference>
<evidence type="ECO:0000313" key="2">
    <source>
        <dbReference type="Proteomes" id="UP000399805"/>
    </source>
</evidence>
<protein>
    <submittedName>
        <fullName evidence="1">Uncharacterized protein</fullName>
    </submittedName>
</protein>
<dbReference type="Proteomes" id="UP000399805">
    <property type="component" value="Unassembled WGS sequence"/>
</dbReference>